<dbReference type="EMBL" id="DVLP01000377">
    <property type="protein sequence ID" value="HIT76474.1"/>
    <property type="molecule type" value="Genomic_DNA"/>
</dbReference>
<reference evidence="2" key="1">
    <citation type="submission" date="2020-10" db="EMBL/GenBank/DDBJ databases">
        <authorList>
            <person name="Gilroy R."/>
        </authorList>
    </citation>
    <scope>NUCLEOTIDE SEQUENCE</scope>
    <source>
        <strain evidence="2">ChiGjej1B1-24693</strain>
    </source>
</reference>
<organism evidence="2 3">
    <name type="scientific">Candidatus Avipropionibacterium avicola</name>
    <dbReference type="NCBI Taxonomy" id="2840701"/>
    <lineage>
        <taxon>Bacteria</taxon>
        <taxon>Bacillati</taxon>
        <taxon>Actinomycetota</taxon>
        <taxon>Actinomycetes</taxon>
        <taxon>Propionibacteriales</taxon>
        <taxon>Propionibacteriaceae</taxon>
        <taxon>Propionibacteriaceae incertae sedis</taxon>
        <taxon>Candidatus Avipropionibacterium</taxon>
    </lineage>
</organism>
<dbReference type="Proteomes" id="UP000886842">
    <property type="component" value="Unassembled WGS sequence"/>
</dbReference>
<proteinExistence type="predicted"/>
<protein>
    <recommendedName>
        <fullName evidence="1">Asparagine synthetase domain-containing protein</fullName>
    </recommendedName>
</protein>
<dbReference type="InterPro" id="IPR014729">
    <property type="entry name" value="Rossmann-like_a/b/a_fold"/>
</dbReference>
<evidence type="ECO:0000259" key="1">
    <source>
        <dbReference type="Pfam" id="PF00733"/>
    </source>
</evidence>
<name>A0A9D1KML8_9ACTN</name>
<reference evidence="2" key="2">
    <citation type="journal article" date="2021" name="PeerJ">
        <title>Extensive microbial diversity within the chicken gut microbiome revealed by metagenomics and culture.</title>
        <authorList>
            <person name="Gilroy R."/>
            <person name="Ravi A."/>
            <person name="Getino M."/>
            <person name="Pursley I."/>
            <person name="Horton D.L."/>
            <person name="Alikhan N.F."/>
            <person name="Baker D."/>
            <person name="Gharbi K."/>
            <person name="Hall N."/>
            <person name="Watson M."/>
            <person name="Adriaenssens E.M."/>
            <person name="Foster-Nyarko E."/>
            <person name="Jarju S."/>
            <person name="Secka A."/>
            <person name="Antonio M."/>
            <person name="Oren A."/>
            <person name="Chaudhuri R.R."/>
            <person name="La Ragione R."/>
            <person name="Hildebrand F."/>
            <person name="Pallen M.J."/>
        </authorList>
    </citation>
    <scope>NUCLEOTIDE SEQUENCE</scope>
    <source>
        <strain evidence="2">ChiGjej1B1-24693</strain>
    </source>
</reference>
<dbReference type="Gene3D" id="3.40.50.620">
    <property type="entry name" value="HUPs"/>
    <property type="match status" value="1"/>
</dbReference>
<dbReference type="SUPFAM" id="SSF52402">
    <property type="entry name" value="Adenine nucleotide alpha hydrolases-like"/>
    <property type="match status" value="1"/>
</dbReference>
<dbReference type="GO" id="GO:0004066">
    <property type="term" value="F:asparagine synthase (glutamine-hydrolyzing) activity"/>
    <property type="evidence" value="ECO:0007669"/>
    <property type="project" value="InterPro"/>
</dbReference>
<dbReference type="AlphaFoldDB" id="A0A9D1KML8"/>
<evidence type="ECO:0000313" key="3">
    <source>
        <dbReference type="Proteomes" id="UP000886842"/>
    </source>
</evidence>
<dbReference type="GO" id="GO:0006529">
    <property type="term" value="P:asparagine biosynthetic process"/>
    <property type="evidence" value="ECO:0007669"/>
    <property type="project" value="InterPro"/>
</dbReference>
<gene>
    <name evidence="2" type="ORF">IAA98_12890</name>
</gene>
<comment type="caution">
    <text evidence="2">The sequence shown here is derived from an EMBL/GenBank/DDBJ whole genome shotgun (WGS) entry which is preliminary data.</text>
</comment>
<dbReference type="InterPro" id="IPR001962">
    <property type="entry name" value="Asn_synthase"/>
</dbReference>
<accession>A0A9D1KML8</accession>
<dbReference type="Pfam" id="PF00733">
    <property type="entry name" value="Asn_synthase"/>
    <property type="match status" value="1"/>
</dbReference>
<evidence type="ECO:0000313" key="2">
    <source>
        <dbReference type="EMBL" id="HIT76474.1"/>
    </source>
</evidence>
<sequence length="520" mass="56231">MLMTTECVDKSLLGGDGPGMRTWVDGRGASWAPRELPARLSGPASELARRHDAVSLTRRGPRTVVHGGISGAVPVHVDLAGQGVRVSTRLDPLVRDRTTIAPDWDGVAHLLGVGAPLGGRTTVRGIRRLQPWETAEIDPTGEVRLAQQRWPWLDAHDGRGTLDQLAEALAAAVTEAFDHGPVAPLLSGGWDSRLLTALAVRARPDEPMLARTTSSDTGTVLEELVAARVAEHLAIDHRVLMPRRDQFGADLTDFAEAVAHQTSFHVWLVPVLRDLNVLRDLKGQDRATVLDGLGGGLVVGGTFSDRPGPRSLLERRIEVLTPYLRSAGTVLRPEAVAAVAARSRSAIEEGAGPLLDHPYGAALTAHLHRTVPGISLAPYGVLSLAGPVATPFLDDRVVRAAFALDPQEHRDGQLYRRLLQRIDPTLATDATAEQLTPWPRPHPRRITSPEATRVIRELVLAEPIRPLVSDELAAAGPRHWSRLLATRGPQHLLRGLAVLSLWFERHRSRLGGIDAGGLLR</sequence>
<feature type="domain" description="Asparagine synthetase" evidence="1">
    <location>
        <begin position="165"/>
        <end position="421"/>
    </location>
</feature>